<proteinExistence type="predicted"/>
<dbReference type="PANTHER" id="PTHR31228:SF40">
    <property type="entry name" value="CYSTATIN_MONELLIN SUPERFAMILY PROTEIN"/>
    <property type="match status" value="1"/>
</dbReference>
<reference evidence="2 3" key="1">
    <citation type="submission" date="2020-09" db="EMBL/GenBank/DDBJ databases">
        <authorList>
            <person name="Ashkenazy H."/>
        </authorList>
    </citation>
    <scope>NUCLEOTIDE SEQUENCE [LARGE SCALE GENOMIC DNA]</scope>
    <source>
        <strain evidence="3">cv. Cdm-0</strain>
    </source>
</reference>
<feature type="compositionally biased region" description="Acidic residues" evidence="1">
    <location>
        <begin position="382"/>
        <end position="399"/>
    </location>
</feature>
<feature type="compositionally biased region" description="Basic and acidic residues" evidence="1">
    <location>
        <begin position="334"/>
        <end position="343"/>
    </location>
</feature>
<feature type="region of interest" description="Disordered" evidence="1">
    <location>
        <begin position="47"/>
        <end position="105"/>
    </location>
</feature>
<feature type="compositionally biased region" description="Polar residues" evidence="1">
    <location>
        <begin position="433"/>
        <end position="444"/>
    </location>
</feature>
<evidence type="ECO:0000313" key="2">
    <source>
        <dbReference type="EMBL" id="CAD5331925.1"/>
    </source>
</evidence>
<feature type="region of interest" description="Disordered" evidence="1">
    <location>
        <begin position="180"/>
        <end position="210"/>
    </location>
</feature>
<feature type="compositionally biased region" description="Polar residues" evidence="1">
    <location>
        <begin position="194"/>
        <end position="204"/>
    </location>
</feature>
<name>A0A7G2FD61_ARATH</name>
<feature type="compositionally biased region" description="Polar residues" evidence="1">
    <location>
        <begin position="47"/>
        <end position="59"/>
    </location>
</feature>
<organism evidence="2 3">
    <name type="scientific">Arabidopsis thaliana</name>
    <name type="common">Mouse-ear cress</name>
    <dbReference type="NCBI Taxonomy" id="3702"/>
    <lineage>
        <taxon>Eukaryota</taxon>
        <taxon>Viridiplantae</taxon>
        <taxon>Streptophyta</taxon>
        <taxon>Embryophyta</taxon>
        <taxon>Tracheophyta</taxon>
        <taxon>Spermatophyta</taxon>
        <taxon>Magnoliopsida</taxon>
        <taxon>eudicotyledons</taxon>
        <taxon>Gunneridae</taxon>
        <taxon>Pentapetalae</taxon>
        <taxon>rosids</taxon>
        <taxon>malvids</taxon>
        <taxon>Brassicales</taxon>
        <taxon>Brassicaceae</taxon>
        <taxon>Camelineae</taxon>
        <taxon>Arabidopsis</taxon>
    </lineage>
</organism>
<feature type="region of interest" description="Disordered" evidence="1">
    <location>
        <begin position="334"/>
        <end position="454"/>
    </location>
</feature>
<feature type="compositionally biased region" description="Basic and acidic residues" evidence="1">
    <location>
        <begin position="632"/>
        <end position="643"/>
    </location>
</feature>
<dbReference type="Proteomes" id="UP000516314">
    <property type="component" value="Chromosome 5"/>
</dbReference>
<gene>
    <name evidence="2" type="ORF">AT9943_LOCUS19365</name>
</gene>
<dbReference type="EMBL" id="LR881470">
    <property type="protein sequence ID" value="CAD5331925.1"/>
    <property type="molecule type" value="Genomic_DNA"/>
</dbReference>
<feature type="compositionally biased region" description="Basic and acidic residues" evidence="1">
    <location>
        <begin position="180"/>
        <end position="193"/>
    </location>
</feature>
<dbReference type="InterPro" id="IPR006525">
    <property type="entry name" value="Cystatin-related_pln"/>
</dbReference>
<feature type="compositionally biased region" description="Polar residues" evidence="1">
    <location>
        <begin position="83"/>
        <end position="99"/>
    </location>
</feature>
<feature type="compositionally biased region" description="Polar residues" evidence="1">
    <location>
        <begin position="410"/>
        <end position="421"/>
    </location>
</feature>
<evidence type="ECO:0000313" key="3">
    <source>
        <dbReference type="Proteomes" id="UP000516314"/>
    </source>
</evidence>
<sequence>MDFHSLLRRDLQFLCKRNKIPANMTNIAMADALKSLEIVDGLDEYMNQSESSAPHSPTSVAKLPPSTATRTTRRKTTTKAEPQPSSQLVSRSCRSTSKSLAGDMDQENINKNVAQEMKTSNVKFEANVLKTPAAGSTRKTSAATSCTKKDELVQSVYSTRRSTRLLEKCMADLSLKTKETVDNKPAKNEDTEQKVSAQEKNLTGSEGEVIPGRDLSVSMEQVWENLKNDSDKIAGDLEVIVVMDANTEANKEEMNEVTADKKESENSLVQVDKEEEMQAICEEGPKKNDNDQEIGDLVIYVDVSDIPLLESAITETHNDDNESKNVLAIDRSVDQQETEHAIQENDAEPETKVNQTDSDAGDSKTKQAIQENDSEPEKINNFDEETMVDQTDSDSETEPEENHSGVDSDGTISEADSNQAVVGSDIADEEMTLSGSEGSAATAPNSPPRLEEAKVIKTTLVSPFAVESISTQFSRPSKSTTPLKNSPLKLVNENKENNMEMMMMNVNNNENGESKGEEGKKKKKVTIDEENLKNTSIRQLEKMVKELSIKTSNRTALQVLPGNNKTAEAVLGFSPIMAPESTVKQASTTDMVNSSLMEEHKVEEEEEDGGSDIDRRYKYVPGPEPEWDVDSYDGREYESDPEDRQIFSDEDEYNEYRIRKRQAFASKGFIPEPLSGIYPIKYLDEIAYRNMTARELMTNLANLCVKKLNDEKGQTVELVEIVRVIDSGGFRWNSYITFMAREYPNGPLVEYQAKVMNYAGNEKPPFPILCRPSPKLSV</sequence>
<dbReference type="AlphaFoldDB" id="A0A7G2FD61"/>
<feature type="region of interest" description="Disordered" evidence="1">
    <location>
        <begin position="597"/>
        <end position="643"/>
    </location>
</feature>
<accession>A0A7G2FD61</accession>
<dbReference type="PANTHER" id="PTHR31228">
    <property type="entry name" value="CYSTATIN/MONELLIN SUPERFAMILY PROTEIN"/>
    <property type="match status" value="1"/>
</dbReference>
<evidence type="ECO:0000256" key="1">
    <source>
        <dbReference type="SAM" id="MobiDB-lite"/>
    </source>
</evidence>
<dbReference type="NCBIfam" id="TIGR01638">
    <property type="entry name" value="Atha_cystat_rel"/>
    <property type="match status" value="1"/>
</dbReference>
<protein>
    <submittedName>
        <fullName evidence="2">(thale cress) hypothetical protein</fullName>
    </submittedName>
</protein>